<reference evidence="1" key="1">
    <citation type="submission" date="2018-02" db="EMBL/GenBank/DDBJ databases">
        <title>Rhizophora mucronata_Transcriptome.</title>
        <authorList>
            <person name="Meera S.P."/>
            <person name="Sreeshan A."/>
            <person name="Augustine A."/>
        </authorList>
    </citation>
    <scope>NUCLEOTIDE SEQUENCE</scope>
    <source>
        <tissue evidence="1">Leaf</tissue>
    </source>
</reference>
<dbReference type="EMBL" id="GGEC01086650">
    <property type="protein sequence ID" value="MBX67134.1"/>
    <property type="molecule type" value="Transcribed_RNA"/>
</dbReference>
<protein>
    <submittedName>
        <fullName evidence="1">Uncharacterized protein</fullName>
    </submittedName>
</protein>
<name>A0A2P2QJN7_RHIMU</name>
<evidence type="ECO:0000313" key="1">
    <source>
        <dbReference type="EMBL" id="MBX67134.1"/>
    </source>
</evidence>
<accession>A0A2P2QJN7</accession>
<organism evidence="1">
    <name type="scientific">Rhizophora mucronata</name>
    <name type="common">Asiatic mangrove</name>
    <dbReference type="NCBI Taxonomy" id="61149"/>
    <lineage>
        <taxon>Eukaryota</taxon>
        <taxon>Viridiplantae</taxon>
        <taxon>Streptophyta</taxon>
        <taxon>Embryophyta</taxon>
        <taxon>Tracheophyta</taxon>
        <taxon>Spermatophyta</taxon>
        <taxon>Magnoliopsida</taxon>
        <taxon>eudicotyledons</taxon>
        <taxon>Gunneridae</taxon>
        <taxon>Pentapetalae</taxon>
        <taxon>rosids</taxon>
        <taxon>fabids</taxon>
        <taxon>Malpighiales</taxon>
        <taxon>Rhizophoraceae</taxon>
        <taxon>Rhizophora</taxon>
    </lineage>
</organism>
<sequence>MTIYSFNNSQLSPTGHLPRYLEFNPKR</sequence>
<dbReference type="AlphaFoldDB" id="A0A2P2QJN7"/>
<proteinExistence type="predicted"/>